<dbReference type="GO" id="GO:0033204">
    <property type="term" value="F:ribonuclease P RNA binding"/>
    <property type="evidence" value="ECO:0007669"/>
    <property type="project" value="InterPro"/>
</dbReference>
<name>A0A9P5Q8B3_9AGAR</name>
<dbReference type="Proteomes" id="UP000772434">
    <property type="component" value="Unassembled WGS sequence"/>
</dbReference>
<dbReference type="AlphaFoldDB" id="A0A9P5Q8B3"/>
<reference evidence="4" key="1">
    <citation type="submission" date="2020-11" db="EMBL/GenBank/DDBJ databases">
        <authorList>
            <consortium name="DOE Joint Genome Institute"/>
            <person name="Ahrendt S."/>
            <person name="Riley R."/>
            <person name="Andreopoulos W."/>
            <person name="Labutti K."/>
            <person name="Pangilinan J."/>
            <person name="Ruiz-Duenas F.J."/>
            <person name="Barrasa J.M."/>
            <person name="Sanchez-Garcia M."/>
            <person name="Camarero S."/>
            <person name="Miyauchi S."/>
            <person name="Serrano A."/>
            <person name="Linde D."/>
            <person name="Babiker R."/>
            <person name="Drula E."/>
            <person name="Ayuso-Fernandez I."/>
            <person name="Pacheco R."/>
            <person name="Padilla G."/>
            <person name="Ferreira P."/>
            <person name="Barriuso J."/>
            <person name="Kellner H."/>
            <person name="Castanera R."/>
            <person name="Alfaro M."/>
            <person name="Ramirez L."/>
            <person name="Pisabarro A.G."/>
            <person name="Kuo A."/>
            <person name="Tritt A."/>
            <person name="Lipzen A."/>
            <person name="He G."/>
            <person name="Yan M."/>
            <person name="Ng V."/>
            <person name="Cullen D."/>
            <person name="Martin F."/>
            <person name="Rosso M.-N."/>
            <person name="Henrissat B."/>
            <person name="Hibbett D."/>
            <person name="Martinez A.T."/>
            <person name="Grigoriev I.V."/>
        </authorList>
    </citation>
    <scope>NUCLEOTIDE SEQUENCE</scope>
    <source>
        <strain evidence="4">AH 40177</strain>
    </source>
</reference>
<dbReference type="Pfam" id="PF01868">
    <property type="entry name" value="RNase_P-MRP_p29"/>
    <property type="match status" value="1"/>
</dbReference>
<dbReference type="SUPFAM" id="SSF101744">
    <property type="entry name" value="Rof/RNase P subunit-like"/>
    <property type="match status" value="1"/>
</dbReference>
<sequence length="233" mass="26076">MDVYASSPVPSIQKERLKFSSKAPFVPDFVKSSVSQSSNPQEIYASRVHGKKLLLDNPVRKREKKPKKRNIPHGIARTNGSWSLDPSQAIFELFVPLHHLWMGYMSELLALNTTEPPSSTSIHPKLLKADFSGSFISVQKSKNPSLVALQGIIIHESENTFVIITKANTTKVLPKQNTIFTLRVPAFSTSLPSASSTILEIPHLVFALYGNQFRFHASERAGRKFKHKESIEL</sequence>
<evidence type="ECO:0000313" key="4">
    <source>
        <dbReference type="EMBL" id="KAF9076550.1"/>
    </source>
</evidence>
<keyword evidence="3" id="KW-0819">tRNA processing</keyword>
<dbReference type="GO" id="GO:0000172">
    <property type="term" value="C:ribonuclease MRP complex"/>
    <property type="evidence" value="ECO:0007669"/>
    <property type="project" value="InterPro"/>
</dbReference>
<dbReference type="OrthoDB" id="124041at2759"/>
<organism evidence="4 5">
    <name type="scientific">Rhodocollybia butyracea</name>
    <dbReference type="NCBI Taxonomy" id="206335"/>
    <lineage>
        <taxon>Eukaryota</taxon>
        <taxon>Fungi</taxon>
        <taxon>Dikarya</taxon>
        <taxon>Basidiomycota</taxon>
        <taxon>Agaricomycotina</taxon>
        <taxon>Agaricomycetes</taxon>
        <taxon>Agaricomycetidae</taxon>
        <taxon>Agaricales</taxon>
        <taxon>Marasmiineae</taxon>
        <taxon>Omphalotaceae</taxon>
        <taxon>Rhodocollybia</taxon>
    </lineage>
</organism>
<dbReference type="PANTHER" id="PTHR13348">
    <property type="entry name" value="RIBONUCLEASE P SUBUNIT P29"/>
    <property type="match status" value="1"/>
</dbReference>
<dbReference type="InterPro" id="IPR036980">
    <property type="entry name" value="RNase_P/MRP_Rpp29_sf"/>
</dbReference>
<evidence type="ECO:0000256" key="2">
    <source>
        <dbReference type="ARBA" id="ARBA00006181"/>
    </source>
</evidence>
<evidence type="ECO:0000256" key="1">
    <source>
        <dbReference type="ARBA" id="ARBA00004123"/>
    </source>
</evidence>
<comment type="similarity">
    <text evidence="2">Belongs to the eukaryotic/archaeal RNase P protein component 1 family.</text>
</comment>
<dbReference type="PIRSF" id="PIRSF027081">
    <property type="entry name" value="RNase_P/MRP_p29_subunit"/>
    <property type="match status" value="1"/>
</dbReference>
<comment type="caution">
    <text evidence="4">The sequence shown here is derived from an EMBL/GenBank/DDBJ whole genome shotgun (WGS) entry which is preliminary data.</text>
</comment>
<accession>A0A9P5Q8B3</accession>
<comment type="subcellular location">
    <subcellularLocation>
        <location evidence="1">Nucleus</location>
    </subcellularLocation>
</comment>
<dbReference type="EMBL" id="JADNRY010000006">
    <property type="protein sequence ID" value="KAF9076550.1"/>
    <property type="molecule type" value="Genomic_DNA"/>
</dbReference>
<evidence type="ECO:0000256" key="3">
    <source>
        <dbReference type="PIRNR" id="PIRNR027081"/>
    </source>
</evidence>
<evidence type="ECO:0000313" key="5">
    <source>
        <dbReference type="Proteomes" id="UP000772434"/>
    </source>
</evidence>
<dbReference type="GO" id="GO:0001682">
    <property type="term" value="P:tRNA 5'-leader removal"/>
    <property type="evidence" value="ECO:0007669"/>
    <property type="project" value="InterPro"/>
</dbReference>
<proteinExistence type="inferred from homology"/>
<dbReference type="GO" id="GO:0030677">
    <property type="term" value="C:ribonuclease P complex"/>
    <property type="evidence" value="ECO:0007669"/>
    <property type="project" value="InterPro"/>
</dbReference>
<dbReference type="PANTHER" id="PTHR13348:SF0">
    <property type="entry name" value="RIBONUCLEASE P PROTEIN SUBUNIT P29"/>
    <property type="match status" value="1"/>
</dbReference>
<protein>
    <recommendedName>
        <fullName evidence="3">Ribonuclease P protein subunit</fullName>
    </recommendedName>
</protein>
<dbReference type="GO" id="GO:0005634">
    <property type="term" value="C:nucleus"/>
    <property type="evidence" value="ECO:0007669"/>
    <property type="project" value="UniProtKB-SubCell"/>
</dbReference>
<dbReference type="GO" id="GO:0006364">
    <property type="term" value="P:rRNA processing"/>
    <property type="evidence" value="ECO:0007669"/>
    <property type="project" value="TreeGrafter"/>
</dbReference>
<gene>
    <name evidence="4" type="ORF">BDP27DRAFT_1414414</name>
</gene>
<dbReference type="Gene3D" id="2.30.30.210">
    <property type="entry name" value="Ribonuclease P/MRP, subunit p29"/>
    <property type="match status" value="1"/>
</dbReference>
<keyword evidence="5" id="KW-1185">Reference proteome</keyword>
<dbReference type="SMART" id="SM00538">
    <property type="entry name" value="POP4"/>
    <property type="match status" value="1"/>
</dbReference>
<keyword evidence="3" id="KW-0539">Nucleus</keyword>
<dbReference type="InterPro" id="IPR002730">
    <property type="entry name" value="Rpp29/RNP1"/>
</dbReference>
<dbReference type="InterPro" id="IPR023534">
    <property type="entry name" value="Rof/RNase_P-like"/>
</dbReference>
<dbReference type="InterPro" id="IPR016848">
    <property type="entry name" value="RNase_P/MRP_Rpp29-subunit"/>
</dbReference>